<feature type="domain" description="C2" evidence="2">
    <location>
        <begin position="1"/>
        <end position="128"/>
    </location>
</feature>
<organism evidence="3 4">
    <name type="scientific">Ceratopteris richardii</name>
    <name type="common">Triangle waterfern</name>
    <dbReference type="NCBI Taxonomy" id="49495"/>
    <lineage>
        <taxon>Eukaryota</taxon>
        <taxon>Viridiplantae</taxon>
        <taxon>Streptophyta</taxon>
        <taxon>Embryophyta</taxon>
        <taxon>Tracheophyta</taxon>
        <taxon>Polypodiopsida</taxon>
        <taxon>Polypodiidae</taxon>
        <taxon>Polypodiales</taxon>
        <taxon>Pteridineae</taxon>
        <taxon>Pteridaceae</taxon>
        <taxon>Parkerioideae</taxon>
        <taxon>Ceratopteris</taxon>
    </lineage>
</organism>
<dbReference type="SMART" id="SM00239">
    <property type="entry name" value="C2"/>
    <property type="match status" value="1"/>
</dbReference>
<feature type="region of interest" description="Disordered" evidence="1">
    <location>
        <begin position="162"/>
        <end position="331"/>
    </location>
</feature>
<accession>A0A8T2RB72</accession>
<feature type="compositionally biased region" description="Basic and acidic residues" evidence="1">
    <location>
        <begin position="408"/>
        <end position="420"/>
    </location>
</feature>
<dbReference type="Gene3D" id="2.60.40.150">
    <property type="entry name" value="C2 domain"/>
    <property type="match status" value="1"/>
</dbReference>
<dbReference type="OrthoDB" id="2008677at2759"/>
<evidence type="ECO:0000259" key="2">
    <source>
        <dbReference type="PROSITE" id="PS50004"/>
    </source>
</evidence>
<name>A0A8T2RB72_CERRI</name>
<feature type="compositionally biased region" description="Pro residues" evidence="1">
    <location>
        <begin position="240"/>
        <end position="249"/>
    </location>
</feature>
<reference evidence="3" key="1">
    <citation type="submission" date="2021-08" db="EMBL/GenBank/DDBJ databases">
        <title>WGS assembly of Ceratopteris richardii.</title>
        <authorList>
            <person name="Marchant D.B."/>
            <person name="Chen G."/>
            <person name="Jenkins J."/>
            <person name="Shu S."/>
            <person name="Leebens-Mack J."/>
            <person name="Grimwood J."/>
            <person name="Schmutz J."/>
            <person name="Soltis P."/>
            <person name="Soltis D."/>
            <person name="Chen Z.-H."/>
        </authorList>
    </citation>
    <scope>NUCLEOTIDE SEQUENCE</scope>
    <source>
        <strain evidence="3">Whitten #5841</strain>
        <tissue evidence="3">Leaf</tissue>
    </source>
</reference>
<sequence>MEMAREIEVMVVRARDLKRMAVFGVNQPLATAWVRPGGARSTHIAVNGGANPEWNERLLVPIDERHLHARPLAWDLLVEVSHHPWSTQHGGGRCAWPPPPLLCVHLPIGTARIPADRIAASSSAALSSPASSPPILTFPLVSRLGRPHGFIDLTVRLLPLPASSPSSSSTSFLSLSSSASDEEEADSSSDPRASMAPTTSNTGAPPLSLTAPPESSGNHPLPVLQTPSDRLIPSRQPSRKYPPPVPAPPVRASSSVAYTPHATENPSQPPPSHVPSSSSPNPATASATLSPSPRDLPMAGPPRTLTVGNKQDPASSFLHPSLPMPKPPLPFIQKTSAETLHTVLKPDFSPPQPAAPKLPLSEGSARIPITTAPAMILDNPSSSYTASRLAQDDDLSKAVPSSVKKDKHVTDKDGSGHGDGRPITPFTTDCTAGRGIKGAGRGGNDVKENVKDSSSPPYPELQHDSELLETDLDEYRKYMAISPSDHPSYDPKNLYHVPAEYLDQFLNDEQMDEFYTRTEKDAKELHADDHLMDMSAQPVNLTTKTNEIRMKTLSST</sequence>
<dbReference type="SUPFAM" id="SSF49562">
    <property type="entry name" value="C2 domain (Calcium/lipid-binding domain, CaLB)"/>
    <property type="match status" value="1"/>
</dbReference>
<feature type="compositionally biased region" description="Low complexity" evidence="1">
    <location>
        <begin position="274"/>
        <end position="293"/>
    </location>
</feature>
<dbReference type="InterPro" id="IPR000008">
    <property type="entry name" value="C2_dom"/>
</dbReference>
<proteinExistence type="predicted"/>
<comment type="caution">
    <text evidence="3">The sequence shown here is derived from an EMBL/GenBank/DDBJ whole genome shotgun (WGS) entry which is preliminary data.</text>
</comment>
<dbReference type="InterPro" id="IPR035892">
    <property type="entry name" value="C2_domain_sf"/>
</dbReference>
<dbReference type="EMBL" id="CM035433">
    <property type="protein sequence ID" value="KAH7293669.1"/>
    <property type="molecule type" value="Genomic_DNA"/>
</dbReference>
<dbReference type="Pfam" id="PF00168">
    <property type="entry name" value="C2"/>
    <property type="match status" value="1"/>
</dbReference>
<keyword evidence="4" id="KW-1185">Reference proteome</keyword>
<dbReference type="PROSITE" id="PS50004">
    <property type="entry name" value="C2"/>
    <property type="match status" value="1"/>
</dbReference>
<evidence type="ECO:0000313" key="4">
    <source>
        <dbReference type="Proteomes" id="UP000825935"/>
    </source>
</evidence>
<evidence type="ECO:0000313" key="3">
    <source>
        <dbReference type="EMBL" id="KAH7293669.1"/>
    </source>
</evidence>
<dbReference type="OMA" id="FATQIME"/>
<evidence type="ECO:0000256" key="1">
    <source>
        <dbReference type="SAM" id="MobiDB-lite"/>
    </source>
</evidence>
<feature type="region of interest" description="Disordered" evidence="1">
    <location>
        <begin position="387"/>
        <end position="462"/>
    </location>
</feature>
<dbReference type="Proteomes" id="UP000825935">
    <property type="component" value="Chromosome 28"/>
</dbReference>
<dbReference type="AlphaFoldDB" id="A0A8T2RB72"/>
<feature type="compositionally biased region" description="Low complexity" evidence="1">
    <location>
        <begin position="162"/>
        <end position="179"/>
    </location>
</feature>
<protein>
    <recommendedName>
        <fullName evidence="2">C2 domain-containing protein</fullName>
    </recommendedName>
</protein>
<gene>
    <name evidence="3" type="ORF">KP509_28G036200</name>
</gene>